<evidence type="ECO:0000259" key="1">
    <source>
        <dbReference type="Pfam" id="PF00534"/>
    </source>
</evidence>
<dbReference type="Gene3D" id="3.40.50.2000">
    <property type="entry name" value="Glycogen Phosphorylase B"/>
    <property type="match status" value="2"/>
</dbReference>
<proteinExistence type="predicted"/>
<protein>
    <submittedName>
        <fullName evidence="3">Glycosyltransferase</fullName>
    </submittedName>
</protein>
<dbReference type="InterPro" id="IPR028098">
    <property type="entry name" value="Glyco_trans_4-like_N"/>
</dbReference>
<comment type="caution">
    <text evidence="3">The sequence shown here is derived from an EMBL/GenBank/DDBJ whole genome shotgun (WGS) entry which is preliminary data.</text>
</comment>
<dbReference type="EMBL" id="WUUS01000003">
    <property type="protein sequence ID" value="MXR40765.1"/>
    <property type="molecule type" value="Genomic_DNA"/>
</dbReference>
<dbReference type="GO" id="GO:0016757">
    <property type="term" value="F:glycosyltransferase activity"/>
    <property type="evidence" value="ECO:0007669"/>
    <property type="project" value="InterPro"/>
</dbReference>
<dbReference type="Proteomes" id="UP000437065">
    <property type="component" value="Unassembled WGS sequence"/>
</dbReference>
<keyword evidence="3" id="KW-0808">Transferase</keyword>
<dbReference type="SUPFAM" id="SSF53756">
    <property type="entry name" value="UDP-Glycosyltransferase/glycogen phosphorylase"/>
    <property type="match status" value="1"/>
</dbReference>
<evidence type="ECO:0000259" key="2">
    <source>
        <dbReference type="Pfam" id="PF13439"/>
    </source>
</evidence>
<evidence type="ECO:0000313" key="3">
    <source>
        <dbReference type="EMBL" id="MXR40765.1"/>
    </source>
</evidence>
<sequence length="369" mass="40887">MHIAMVTSTSIPPEEGIGYYTYNLSKELKQRDHQVTIVTRGGLRGETKTYDGIKVERVTYVPAYPFHVDLHGAFVNRRLRALDPDIVHTHTPLTPVVDIDTPLVSTIHTSVVEDANETDSLTLGALAHRIVTYVTSKRMIAAQAESATELATVAHSVKDELADHFGLTDVHVVGNGVNISEFDGAEETDEQFGLFVGRLSYRKGIADLIDAWERLPEEQRVPLKIVGKGPLRKQLEERVSGTSLAEDISFLGHLPRADLVRLYQQATLFVVPSHYEGLPTVLLEAMAAKTAVVSTAVSGALDVIKDGKNGVLVPARAPEEMSKAILELLRHPEYRRNLAVRGRETVEREYTWNAVTDRYLDLYEASMNV</sequence>
<feature type="domain" description="Glycosyltransferase subfamily 4-like N-terminal" evidence="2">
    <location>
        <begin position="16"/>
        <end position="180"/>
    </location>
</feature>
<evidence type="ECO:0000313" key="4">
    <source>
        <dbReference type="Proteomes" id="UP000437065"/>
    </source>
</evidence>
<dbReference type="PANTHER" id="PTHR45947">
    <property type="entry name" value="SULFOQUINOVOSYL TRANSFERASE SQD2"/>
    <property type="match status" value="1"/>
</dbReference>
<name>A0A6B0SPX7_9EURY</name>
<dbReference type="RefSeq" id="WP_159664219.1">
    <property type="nucleotide sequence ID" value="NZ_WUUS01000003.1"/>
</dbReference>
<dbReference type="InterPro" id="IPR050194">
    <property type="entry name" value="Glycosyltransferase_grp1"/>
</dbReference>
<dbReference type="PANTHER" id="PTHR45947:SF3">
    <property type="entry name" value="SULFOQUINOVOSYL TRANSFERASE SQD2"/>
    <property type="match status" value="1"/>
</dbReference>
<dbReference type="AlphaFoldDB" id="A0A6B0SPX7"/>
<gene>
    <name evidence="3" type="ORF">GRX01_05330</name>
</gene>
<organism evidence="3 4">
    <name type="scientific">Halobaculum saliterrae</name>
    <dbReference type="NCBI Taxonomy" id="2073113"/>
    <lineage>
        <taxon>Archaea</taxon>
        <taxon>Methanobacteriati</taxon>
        <taxon>Methanobacteriota</taxon>
        <taxon>Stenosarchaea group</taxon>
        <taxon>Halobacteria</taxon>
        <taxon>Halobacteriales</taxon>
        <taxon>Haloferacaceae</taxon>
        <taxon>Halobaculum</taxon>
    </lineage>
</organism>
<feature type="domain" description="Glycosyl transferase family 1" evidence="1">
    <location>
        <begin position="183"/>
        <end position="344"/>
    </location>
</feature>
<dbReference type="OrthoDB" id="132546at2157"/>
<accession>A0A6B0SPX7</accession>
<keyword evidence="4" id="KW-1185">Reference proteome</keyword>
<dbReference type="Pfam" id="PF00534">
    <property type="entry name" value="Glycos_transf_1"/>
    <property type="match status" value="1"/>
</dbReference>
<reference evidence="3 4" key="1">
    <citation type="submission" date="2019-12" db="EMBL/GenBank/DDBJ databases">
        <title>Isolation and characterization of three novel carbon monoxide-oxidizing members of Halobacteria from salione crusts and soils.</title>
        <authorList>
            <person name="Myers M.R."/>
            <person name="King G.M."/>
        </authorList>
    </citation>
    <scope>NUCLEOTIDE SEQUENCE [LARGE SCALE GENOMIC DNA]</scope>
    <source>
        <strain evidence="3 4">WSA2</strain>
    </source>
</reference>
<dbReference type="InterPro" id="IPR001296">
    <property type="entry name" value="Glyco_trans_1"/>
</dbReference>
<dbReference type="Pfam" id="PF13439">
    <property type="entry name" value="Glyco_transf_4"/>
    <property type="match status" value="1"/>
</dbReference>
<dbReference type="CDD" id="cd03801">
    <property type="entry name" value="GT4_PimA-like"/>
    <property type="match status" value="1"/>
</dbReference>